<evidence type="ECO:0000313" key="2">
    <source>
        <dbReference type="EMBL" id="DAD26382.1"/>
    </source>
</evidence>
<gene>
    <name evidence="2" type="ORF">HUJ06_027849</name>
</gene>
<organism evidence="2 3">
    <name type="scientific">Nelumbo nucifera</name>
    <name type="common">Sacred lotus</name>
    <dbReference type="NCBI Taxonomy" id="4432"/>
    <lineage>
        <taxon>Eukaryota</taxon>
        <taxon>Viridiplantae</taxon>
        <taxon>Streptophyta</taxon>
        <taxon>Embryophyta</taxon>
        <taxon>Tracheophyta</taxon>
        <taxon>Spermatophyta</taxon>
        <taxon>Magnoliopsida</taxon>
        <taxon>Proteales</taxon>
        <taxon>Nelumbonaceae</taxon>
        <taxon>Nelumbo</taxon>
    </lineage>
</organism>
<accession>A0A822Y2A4</accession>
<sequence length="60" mass="6968">MPLCFTDQYSLRGCASAHPWSRVSSAGGKIKLFIYILILTFFFFFFLFFFFLYVSVCVSS</sequence>
<dbReference type="EMBL" id="DUZY01000002">
    <property type="protein sequence ID" value="DAD26382.1"/>
    <property type="molecule type" value="Genomic_DNA"/>
</dbReference>
<keyword evidence="1" id="KW-0812">Transmembrane</keyword>
<dbReference type="Proteomes" id="UP000607653">
    <property type="component" value="Unassembled WGS sequence"/>
</dbReference>
<comment type="caution">
    <text evidence="2">The sequence shown here is derived from an EMBL/GenBank/DDBJ whole genome shotgun (WGS) entry which is preliminary data.</text>
</comment>
<reference evidence="2 3" key="1">
    <citation type="journal article" date="2020" name="Mol. Biol. Evol.">
        <title>Distinct Expression and Methylation Patterns for Genes with Different Fates following a Single Whole-Genome Duplication in Flowering Plants.</title>
        <authorList>
            <person name="Shi T."/>
            <person name="Rahmani R.S."/>
            <person name="Gugger P.F."/>
            <person name="Wang M."/>
            <person name="Li H."/>
            <person name="Zhang Y."/>
            <person name="Li Z."/>
            <person name="Wang Q."/>
            <person name="Van de Peer Y."/>
            <person name="Marchal K."/>
            <person name="Chen J."/>
        </authorList>
    </citation>
    <scope>NUCLEOTIDE SEQUENCE [LARGE SCALE GENOMIC DNA]</scope>
    <source>
        <tissue evidence="2">Leaf</tissue>
    </source>
</reference>
<proteinExistence type="predicted"/>
<keyword evidence="1" id="KW-0472">Membrane</keyword>
<keyword evidence="1" id="KW-1133">Transmembrane helix</keyword>
<keyword evidence="3" id="KW-1185">Reference proteome</keyword>
<name>A0A822Y2A4_NELNU</name>
<feature type="transmembrane region" description="Helical" evidence="1">
    <location>
        <begin position="32"/>
        <end position="54"/>
    </location>
</feature>
<evidence type="ECO:0000256" key="1">
    <source>
        <dbReference type="SAM" id="Phobius"/>
    </source>
</evidence>
<protein>
    <submittedName>
        <fullName evidence="2">Uncharacterized protein</fullName>
    </submittedName>
</protein>
<dbReference type="AlphaFoldDB" id="A0A822Y2A4"/>
<evidence type="ECO:0000313" key="3">
    <source>
        <dbReference type="Proteomes" id="UP000607653"/>
    </source>
</evidence>